<keyword evidence="1" id="KW-0175">Coiled coil</keyword>
<reference evidence="2 3" key="1">
    <citation type="submission" date="2024-08" db="EMBL/GenBank/DDBJ databases">
        <authorList>
            <person name="Cucini C."/>
            <person name="Frati F."/>
        </authorList>
    </citation>
    <scope>NUCLEOTIDE SEQUENCE [LARGE SCALE GENOMIC DNA]</scope>
</reference>
<organism evidence="2 3">
    <name type="scientific">Orchesella dallaii</name>
    <dbReference type="NCBI Taxonomy" id="48710"/>
    <lineage>
        <taxon>Eukaryota</taxon>
        <taxon>Metazoa</taxon>
        <taxon>Ecdysozoa</taxon>
        <taxon>Arthropoda</taxon>
        <taxon>Hexapoda</taxon>
        <taxon>Collembola</taxon>
        <taxon>Entomobryomorpha</taxon>
        <taxon>Entomobryoidea</taxon>
        <taxon>Orchesellidae</taxon>
        <taxon>Orchesellinae</taxon>
        <taxon>Orchesella</taxon>
    </lineage>
</organism>
<evidence type="ECO:0000256" key="1">
    <source>
        <dbReference type="SAM" id="Coils"/>
    </source>
</evidence>
<keyword evidence="3" id="KW-1185">Reference proteome</keyword>
<proteinExistence type="predicted"/>
<feature type="coiled-coil region" evidence="1">
    <location>
        <begin position="24"/>
        <end position="86"/>
    </location>
</feature>
<sequence length="290" mass="32759">MTSYFEKLTSINTASLNRPNKTDLNSALDKIDELKKLNSKLELDLKCEHDEKSDLVSLKVGLENEVLELREVNERLEFQVTQLRVEKDKIHNALAKFKEDMNTNGGMFIAGSSTMKKFPSLDDLTVSPCVSPTLMSRITTTPTTLERITEEDESVLESLVLSGKHVPSDASHSLQEMKSKIALLEAENAMLKLSHACPKCRSDDHPSTSSSSHNLMIFEDEGLVLSAVDEQYDKQDNVEKQVADILNMQRKVNESVFEYYLFLVLHSDSLIEYSRRFNKDHRETGTGVSI</sequence>
<evidence type="ECO:0000313" key="2">
    <source>
        <dbReference type="EMBL" id="CAL8090734.1"/>
    </source>
</evidence>
<comment type="caution">
    <text evidence="2">The sequence shown here is derived from an EMBL/GenBank/DDBJ whole genome shotgun (WGS) entry which is preliminary data.</text>
</comment>
<accession>A0ABP1Q620</accession>
<gene>
    <name evidence="2" type="ORF">ODALV1_LOCUS7738</name>
</gene>
<dbReference type="Proteomes" id="UP001642540">
    <property type="component" value="Unassembled WGS sequence"/>
</dbReference>
<protein>
    <submittedName>
        <fullName evidence="2">Uncharacterized protein</fullName>
    </submittedName>
</protein>
<evidence type="ECO:0000313" key="3">
    <source>
        <dbReference type="Proteomes" id="UP001642540"/>
    </source>
</evidence>
<dbReference type="EMBL" id="CAXLJM020000024">
    <property type="protein sequence ID" value="CAL8090734.1"/>
    <property type="molecule type" value="Genomic_DNA"/>
</dbReference>
<name>A0ABP1Q620_9HEXA</name>